<reference evidence="2 3" key="1">
    <citation type="submission" date="2024-01" db="EMBL/GenBank/DDBJ databases">
        <authorList>
            <person name="Waweru B."/>
        </authorList>
    </citation>
    <scope>NUCLEOTIDE SEQUENCE [LARGE SCALE GENOMIC DNA]</scope>
</reference>
<evidence type="ECO:0000259" key="1">
    <source>
        <dbReference type="Pfam" id="PF00646"/>
    </source>
</evidence>
<organism evidence="2 3">
    <name type="scientific">Dovyalis caffra</name>
    <dbReference type="NCBI Taxonomy" id="77055"/>
    <lineage>
        <taxon>Eukaryota</taxon>
        <taxon>Viridiplantae</taxon>
        <taxon>Streptophyta</taxon>
        <taxon>Embryophyta</taxon>
        <taxon>Tracheophyta</taxon>
        <taxon>Spermatophyta</taxon>
        <taxon>Magnoliopsida</taxon>
        <taxon>eudicotyledons</taxon>
        <taxon>Gunneridae</taxon>
        <taxon>Pentapetalae</taxon>
        <taxon>rosids</taxon>
        <taxon>fabids</taxon>
        <taxon>Malpighiales</taxon>
        <taxon>Salicaceae</taxon>
        <taxon>Flacourtieae</taxon>
        <taxon>Dovyalis</taxon>
    </lineage>
</organism>
<evidence type="ECO:0000313" key="3">
    <source>
        <dbReference type="Proteomes" id="UP001314170"/>
    </source>
</evidence>
<dbReference type="InterPro" id="IPR050796">
    <property type="entry name" value="SCF_F-box_component"/>
</dbReference>
<dbReference type="Pfam" id="PF00646">
    <property type="entry name" value="F-box"/>
    <property type="match status" value="1"/>
</dbReference>
<dbReference type="Proteomes" id="UP001314170">
    <property type="component" value="Unassembled WGS sequence"/>
</dbReference>
<sequence>MFSVPFITDILLQLPVKSVLRFRSLSKPICSLIDGPDFINLHLNHSITTKSNHSIILKEWDVFNVDFDNLSAAVEVKHHPLYAGGGTEVIGSVNGLVFLRHSERNIAVYNLSTREWKKCYVPEIEPPRRDLITMGLVMMLFVMITKG</sequence>
<keyword evidence="3" id="KW-1185">Reference proteome</keyword>
<dbReference type="AlphaFoldDB" id="A0AAV1S4E2"/>
<name>A0AAV1S4E2_9ROSI</name>
<proteinExistence type="predicted"/>
<dbReference type="PANTHER" id="PTHR31672">
    <property type="entry name" value="BNACNNG10540D PROTEIN"/>
    <property type="match status" value="1"/>
</dbReference>
<accession>A0AAV1S4E2</accession>
<dbReference type="EMBL" id="CAWUPB010001166">
    <property type="protein sequence ID" value="CAK7345010.1"/>
    <property type="molecule type" value="Genomic_DNA"/>
</dbReference>
<evidence type="ECO:0000313" key="2">
    <source>
        <dbReference type="EMBL" id="CAK7345010.1"/>
    </source>
</evidence>
<feature type="domain" description="F-box" evidence="1">
    <location>
        <begin position="8"/>
        <end position="38"/>
    </location>
</feature>
<dbReference type="InterPro" id="IPR001810">
    <property type="entry name" value="F-box_dom"/>
</dbReference>
<dbReference type="PANTHER" id="PTHR31672:SF13">
    <property type="entry name" value="F-BOX PROTEIN CPR30-LIKE"/>
    <property type="match status" value="1"/>
</dbReference>
<protein>
    <recommendedName>
        <fullName evidence="1">F-box domain-containing protein</fullName>
    </recommendedName>
</protein>
<comment type="caution">
    <text evidence="2">The sequence shown here is derived from an EMBL/GenBank/DDBJ whole genome shotgun (WGS) entry which is preliminary data.</text>
</comment>
<gene>
    <name evidence="2" type="ORF">DCAF_LOCUS18049</name>
</gene>